<evidence type="ECO:0000313" key="1">
    <source>
        <dbReference type="EMBL" id="XAO75777.1"/>
    </source>
</evidence>
<protein>
    <submittedName>
        <fullName evidence="1">Uncharacterized protein</fullName>
    </submittedName>
</protein>
<sequence length="168" mass="19932">MSRKNLAFFEKQLKEINTLGTLTDSSRKELLNAQNCFQNYIIYEDEKYLNDYFVSLHKLGKNLEGINNYGSKYPRLKNILSLQKSDSLEIKKLQSLIDSTYEYSSKSNLKTQNNFPKLEKFNADYNFDRFNIETKTFSDTVKKKDCSAVWEMPFPERKVYAKTVRWLR</sequence>
<dbReference type="Proteomes" id="UP001463665">
    <property type="component" value="Chromosome"/>
</dbReference>
<dbReference type="EMBL" id="CP154834">
    <property type="protein sequence ID" value="XAO75777.1"/>
    <property type="molecule type" value="Genomic_DNA"/>
</dbReference>
<evidence type="ECO:0000313" key="2">
    <source>
        <dbReference type="Proteomes" id="UP001463665"/>
    </source>
</evidence>
<dbReference type="RefSeq" id="WP_345767348.1">
    <property type="nucleotide sequence ID" value="NZ_CP154834.1"/>
</dbReference>
<proteinExistence type="predicted"/>
<gene>
    <name evidence="1" type="ORF">AAFP95_07950</name>
</gene>
<organism evidence="1 2">
    <name type="scientific">Chryseobacterium endophyticum</name>
    <dbReference type="NCBI Taxonomy" id="1854762"/>
    <lineage>
        <taxon>Bacteria</taxon>
        <taxon>Pseudomonadati</taxon>
        <taxon>Bacteroidota</taxon>
        <taxon>Flavobacteriia</taxon>
        <taxon>Flavobacteriales</taxon>
        <taxon>Weeksellaceae</taxon>
        <taxon>Chryseobacterium group</taxon>
        <taxon>Chryseobacterium</taxon>
    </lineage>
</organism>
<name>A0AAU6WV83_9FLAO</name>
<keyword evidence="2" id="KW-1185">Reference proteome</keyword>
<accession>A0AAU6WV83</accession>
<dbReference type="AlphaFoldDB" id="A0AAU6WV83"/>
<reference evidence="1 2" key="1">
    <citation type="submission" date="2024-04" db="EMBL/GenBank/DDBJ databases">
        <title>Genome sequencing and assembly of rice foliar adapted Chryseobacterium endophyticum OsEnb-ALM-A6.</title>
        <authorList>
            <person name="Kumar S."/>
            <person name="Javed M."/>
            <person name="Chouhan V."/>
            <person name="Charishma K."/>
            <person name="Patel A."/>
            <person name="Kumar M."/>
            <person name="Sahu K.P."/>
            <person name="Kumar A."/>
        </authorList>
    </citation>
    <scope>NUCLEOTIDE SEQUENCE [LARGE SCALE GENOMIC DNA]</scope>
    <source>
        <strain evidence="1 2">OsEnb-ALM-A6</strain>
    </source>
</reference>